<gene>
    <name evidence="3" type="primary">sttH</name>
    <name evidence="3" type="ORF">Pan189_14900</name>
</gene>
<dbReference type="InterPro" id="IPR036380">
    <property type="entry name" value="Isochorismatase-like_sf"/>
</dbReference>
<accession>A0A517QZP8</accession>
<reference evidence="3 4" key="1">
    <citation type="submission" date="2019-02" db="EMBL/GenBank/DDBJ databases">
        <title>Deep-cultivation of Planctomycetes and their phenomic and genomic characterization uncovers novel biology.</title>
        <authorList>
            <person name="Wiegand S."/>
            <person name="Jogler M."/>
            <person name="Boedeker C."/>
            <person name="Pinto D."/>
            <person name="Vollmers J."/>
            <person name="Rivas-Marin E."/>
            <person name="Kohn T."/>
            <person name="Peeters S.H."/>
            <person name="Heuer A."/>
            <person name="Rast P."/>
            <person name="Oberbeckmann S."/>
            <person name="Bunk B."/>
            <person name="Jeske O."/>
            <person name="Meyerdierks A."/>
            <person name="Storesund J.E."/>
            <person name="Kallscheuer N."/>
            <person name="Luecker S."/>
            <person name="Lage O.M."/>
            <person name="Pohl T."/>
            <person name="Merkel B.J."/>
            <person name="Hornburger P."/>
            <person name="Mueller R.-W."/>
            <person name="Bruemmer F."/>
            <person name="Labrenz M."/>
            <person name="Spormann A.M."/>
            <person name="Op den Camp H."/>
            <person name="Overmann J."/>
            <person name="Amann R."/>
            <person name="Jetten M.S.M."/>
            <person name="Mascher T."/>
            <person name="Medema M.H."/>
            <person name="Devos D.P."/>
            <person name="Kaster A.-K."/>
            <person name="Ovreas L."/>
            <person name="Rohde M."/>
            <person name="Galperin M.Y."/>
            <person name="Jogler C."/>
        </authorList>
    </citation>
    <scope>NUCLEOTIDE SEQUENCE [LARGE SCALE GENOMIC DNA]</scope>
    <source>
        <strain evidence="3 4">Pan189</strain>
    </source>
</reference>
<dbReference type="PANTHER" id="PTHR43540">
    <property type="entry name" value="PEROXYUREIDOACRYLATE/UREIDOACRYLATE AMIDOHYDROLASE-RELATED"/>
    <property type="match status" value="1"/>
</dbReference>
<dbReference type="EC" id="3.5.2.19" evidence="3"/>
<proteinExistence type="predicted"/>
<dbReference type="InterPro" id="IPR000868">
    <property type="entry name" value="Isochorismatase-like_dom"/>
</dbReference>
<dbReference type="OrthoDB" id="257098at2"/>
<evidence type="ECO:0000313" key="3">
    <source>
        <dbReference type="EMBL" id="QDT37122.1"/>
    </source>
</evidence>
<dbReference type="CDD" id="cd01014">
    <property type="entry name" value="nicotinamidase_related"/>
    <property type="match status" value="1"/>
</dbReference>
<dbReference type="Proteomes" id="UP000317318">
    <property type="component" value="Chromosome"/>
</dbReference>
<dbReference type="KEGG" id="svp:Pan189_14900"/>
<dbReference type="Pfam" id="PF00857">
    <property type="entry name" value="Isochorismatase"/>
    <property type="match status" value="1"/>
</dbReference>
<dbReference type="InterPro" id="IPR050272">
    <property type="entry name" value="Isochorismatase-like_hydrls"/>
</dbReference>
<protein>
    <submittedName>
        <fullName evidence="3">Streptothricin hydrolase</fullName>
        <ecNumber evidence="3">3.5.2.19</ecNumber>
    </submittedName>
</protein>
<keyword evidence="1 3" id="KW-0378">Hydrolase</keyword>
<dbReference type="PANTHER" id="PTHR43540:SF1">
    <property type="entry name" value="ISOCHORISMATASE HYDROLASE"/>
    <property type="match status" value="1"/>
</dbReference>
<sequence>MPTPTLLLIDIQNDYFPGGKWTLDGMEAAASNAAKLLSAARRAGTPVIHVRHEFPSEEAPFFIAGSEGAKIYEQVAPANDESVVLKHHVNAFRETNLKDVLDEIGTERLTICGAMSHMCVDAGTRAAADLGYDLTVVHDACATRDQEFGGTFVPAAQVHASFMAALGFAYANVVSTNDYLA</sequence>
<name>A0A517QZP8_9PLAN</name>
<dbReference type="EMBL" id="CP036268">
    <property type="protein sequence ID" value="QDT37122.1"/>
    <property type="molecule type" value="Genomic_DNA"/>
</dbReference>
<dbReference type="AlphaFoldDB" id="A0A517QZP8"/>
<feature type="domain" description="Isochorismatase-like" evidence="2">
    <location>
        <begin position="5"/>
        <end position="148"/>
    </location>
</feature>
<keyword evidence="4" id="KW-1185">Reference proteome</keyword>
<dbReference type="RefSeq" id="WP_145363265.1">
    <property type="nucleotide sequence ID" value="NZ_CP036268.1"/>
</dbReference>
<evidence type="ECO:0000313" key="4">
    <source>
        <dbReference type="Proteomes" id="UP000317318"/>
    </source>
</evidence>
<dbReference type="Gene3D" id="3.40.50.850">
    <property type="entry name" value="Isochorismatase-like"/>
    <property type="match status" value="1"/>
</dbReference>
<dbReference type="SUPFAM" id="SSF52499">
    <property type="entry name" value="Isochorismatase-like hydrolases"/>
    <property type="match status" value="1"/>
</dbReference>
<organism evidence="3 4">
    <name type="scientific">Stratiformator vulcanicus</name>
    <dbReference type="NCBI Taxonomy" id="2527980"/>
    <lineage>
        <taxon>Bacteria</taxon>
        <taxon>Pseudomonadati</taxon>
        <taxon>Planctomycetota</taxon>
        <taxon>Planctomycetia</taxon>
        <taxon>Planctomycetales</taxon>
        <taxon>Planctomycetaceae</taxon>
        <taxon>Stratiformator</taxon>
    </lineage>
</organism>
<evidence type="ECO:0000259" key="2">
    <source>
        <dbReference type="Pfam" id="PF00857"/>
    </source>
</evidence>
<evidence type="ECO:0000256" key="1">
    <source>
        <dbReference type="ARBA" id="ARBA00022801"/>
    </source>
</evidence>
<dbReference type="GO" id="GO:0016787">
    <property type="term" value="F:hydrolase activity"/>
    <property type="evidence" value="ECO:0007669"/>
    <property type="project" value="UniProtKB-KW"/>
</dbReference>